<keyword evidence="13" id="KW-0732">Signal</keyword>
<dbReference type="InterPro" id="IPR013547">
    <property type="entry name" value="P4H_N"/>
</dbReference>
<reference evidence="16" key="1">
    <citation type="submission" date="2010-06" db="EMBL/GenBank/DDBJ databases">
        <authorList>
            <person name="Jiang H."/>
            <person name="Abraham K."/>
            <person name="Ali S."/>
            <person name="Alsbrooks S.L."/>
            <person name="Anim B.N."/>
            <person name="Anosike U.S."/>
            <person name="Attaway T."/>
            <person name="Bandaranaike D.P."/>
            <person name="Battles P.K."/>
            <person name="Bell S.N."/>
            <person name="Bell A.V."/>
            <person name="Beltran B."/>
            <person name="Bickham C."/>
            <person name="Bustamante Y."/>
            <person name="Caleb T."/>
            <person name="Canada A."/>
            <person name="Cardenas V."/>
            <person name="Carter K."/>
            <person name="Chacko J."/>
            <person name="Chandrabose M.N."/>
            <person name="Chavez D."/>
            <person name="Chavez A."/>
            <person name="Chen L."/>
            <person name="Chu H.-S."/>
            <person name="Claassen K.J."/>
            <person name="Cockrell R."/>
            <person name="Collins M."/>
            <person name="Cooper J.A."/>
            <person name="Cree A."/>
            <person name="Curry S.M."/>
            <person name="Da Y."/>
            <person name="Dao M.D."/>
            <person name="Das B."/>
            <person name="Davila M.-L."/>
            <person name="Davy-Carroll L."/>
            <person name="Denson S."/>
            <person name="Dinh H."/>
            <person name="Ebong V.E."/>
            <person name="Edwards J.R."/>
            <person name="Egan A."/>
            <person name="El-Daye J."/>
            <person name="Escobedo L."/>
            <person name="Fernandez S."/>
            <person name="Fernando P.R."/>
            <person name="Flagg N."/>
            <person name="Forbes L.D."/>
            <person name="Fowler R.G."/>
            <person name="Fu Q."/>
            <person name="Gabisi R.A."/>
            <person name="Ganer J."/>
            <person name="Garbino Pronczuk A."/>
            <person name="Garcia R.M."/>
            <person name="Garner T."/>
            <person name="Garrett T.E."/>
            <person name="Gonzalez D.A."/>
            <person name="Hamid H."/>
            <person name="Hawkins E.S."/>
            <person name="Hirani K."/>
            <person name="Hogues M.E."/>
            <person name="Hollins B."/>
            <person name="Hsiao C.-H."/>
            <person name="Jabil R."/>
            <person name="James M.L."/>
            <person name="Jhangiani S.N."/>
            <person name="Johnson B."/>
            <person name="Johnson Q."/>
            <person name="Joshi V."/>
            <person name="Kalu J.B."/>
            <person name="Kam C."/>
            <person name="Kashfia A."/>
            <person name="Keebler J."/>
            <person name="Kisamo H."/>
            <person name="Kovar C.L."/>
            <person name="Lago L.A."/>
            <person name="Lai C.-Y."/>
            <person name="Laidlaw J."/>
            <person name="Lara F."/>
            <person name="Le T.-K."/>
            <person name="Lee S.L."/>
            <person name="Legall F.H."/>
            <person name="Lemon S.J."/>
            <person name="Lewis L.R."/>
            <person name="Li B."/>
            <person name="Liu Y."/>
            <person name="Liu Y.-S."/>
            <person name="Lopez J."/>
            <person name="Lozado R.J."/>
            <person name="Lu J."/>
            <person name="Madu R.C."/>
            <person name="Maheshwari M."/>
            <person name="Maheshwari R."/>
            <person name="Malloy K."/>
            <person name="Martinez E."/>
            <person name="Mathew T."/>
            <person name="Mercado I.C."/>
            <person name="Mercado C."/>
            <person name="Meyer B."/>
            <person name="Montgomery K."/>
            <person name="Morgan M.B."/>
            <person name="Munidasa M."/>
            <person name="Nazareth L.V."/>
            <person name="Nelson J."/>
            <person name="Ng B.M."/>
            <person name="Nguyen N.B."/>
            <person name="Nguyen P.Q."/>
            <person name="Nguyen T."/>
            <person name="Obregon M."/>
            <person name="Okwuonu G.O."/>
            <person name="Onwere C.G."/>
            <person name="Orozco G."/>
            <person name="Parra A."/>
            <person name="Patel S."/>
            <person name="Patil S."/>
            <person name="Perez A."/>
            <person name="Perez Y."/>
            <person name="Pham C."/>
            <person name="Primus E.L."/>
            <person name="Pu L.-L."/>
            <person name="Puazo M."/>
            <person name="Qin X."/>
            <person name="Quiroz J.B."/>
            <person name="Reese J."/>
            <person name="Richards S."/>
            <person name="Rives C.M."/>
            <person name="Robberts R."/>
            <person name="Ruiz S.J."/>
            <person name="Ruiz M.J."/>
            <person name="Santibanez J."/>
            <person name="Schneider B.W."/>
            <person name="Sisson I."/>
            <person name="Smith M."/>
            <person name="Sodergren E."/>
            <person name="Song X.-Z."/>
            <person name="Song B.B."/>
            <person name="Summersgill H."/>
            <person name="Thelus R."/>
            <person name="Thornton R.D."/>
            <person name="Trejos Z.Y."/>
            <person name="Usmani K."/>
            <person name="Vattathil S."/>
            <person name="Villasana D."/>
            <person name="Walker D.L."/>
            <person name="Wang S."/>
            <person name="Wang K."/>
            <person name="White C.S."/>
            <person name="Williams A.C."/>
            <person name="Williamson J."/>
            <person name="Wilson K."/>
            <person name="Woghiren I.O."/>
            <person name="Woodworth J.R."/>
            <person name="Worley K.C."/>
            <person name="Wright R.A."/>
            <person name="Wu W."/>
            <person name="Young L."/>
            <person name="Zhang L."/>
            <person name="Zhang J."/>
            <person name="Zhu Y."/>
            <person name="Muzny D.M."/>
            <person name="Weinstock G."/>
            <person name="Gibbs R.A."/>
        </authorList>
    </citation>
    <scope>NUCLEOTIDE SEQUENCE [LARGE SCALE GENOMIC DNA]</scope>
    <source>
        <strain evidence="16">LSR1</strain>
    </source>
</reference>
<evidence type="ECO:0000256" key="6">
    <source>
        <dbReference type="ARBA" id="ARBA00022723"/>
    </source>
</evidence>
<dbReference type="Gene3D" id="6.10.140.1460">
    <property type="match status" value="1"/>
</dbReference>
<evidence type="ECO:0000313" key="15">
    <source>
        <dbReference type="EnsemblMetazoa" id="XP_003246475.1"/>
    </source>
</evidence>
<dbReference type="KEGG" id="api:100575435"/>
<dbReference type="EC" id="1.14.11.2" evidence="5"/>
<evidence type="ECO:0000256" key="8">
    <source>
        <dbReference type="ARBA" id="ARBA00022896"/>
    </source>
</evidence>
<dbReference type="InterPro" id="IPR045054">
    <property type="entry name" value="P4HA-like"/>
</dbReference>
<evidence type="ECO:0000256" key="3">
    <source>
        <dbReference type="ARBA" id="ARBA00004319"/>
    </source>
</evidence>
<dbReference type="RefSeq" id="XP_003246475.1">
    <property type="nucleotide sequence ID" value="XM_003246427.3"/>
</dbReference>
<evidence type="ECO:0000313" key="16">
    <source>
        <dbReference type="Proteomes" id="UP000007819"/>
    </source>
</evidence>
<keyword evidence="16" id="KW-1185">Reference proteome</keyword>
<protein>
    <recommendedName>
        <fullName evidence="5">procollagen-proline 4-dioxygenase</fullName>
        <ecNumber evidence="5">1.14.11.2</ecNumber>
    </recommendedName>
</protein>
<keyword evidence="7" id="KW-0256">Endoplasmic reticulum</keyword>
<dbReference type="Proteomes" id="UP000007819">
    <property type="component" value="Chromosome A2"/>
</dbReference>
<accession>A0A8R2AAG8</accession>
<dbReference type="SMART" id="SM00702">
    <property type="entry name" value="P4Hc"/>
    <property type="match status" value="1"/>
</dbReference>
<feature type="domain" description="Fe2OG dioxygenase" evidence="14">
    <location>
        <begin position="397"/>
        <end position="502"/>
    </location>
</feature>
<evidence type="ECO:0000256" key="7">
    <source>
        <dbReference type="ARBA" id="ARBA00022824"/>
    </source>
</evidence>
<comment type="function">
    <text evidence="2">Catalyzes the post-translational formation of 4-hydroxyproline in -Xaa-Pro-Gly- sequences in collagens and other proteins.</text>
</comment>
<evidence type="ECO:0000256" key="2">
    <source>
        <dbReference type="ARBA" id="ARBA00002035"/>
    </source>
</evidence>
<evidence type="ECO:0000256" key="10">
    <source>
        <dbReference type="ARBA" id="ARBA00023002"/>
    </source>
</evidence>
<dbReference type="Gene3D" id="1.25.40.10">
    <property type="entry name" value="Tetratricopeptide repeat domain"/>
    <property type="match status" value="1"/>
</dbReference>
<comment type="cofactor">
    <cofactor evidence="1">
        <name>L-ascorbate</name>
        <dbReference type="ChEBI" id="CHEBI:38290"/>
    </cofactor>
</comment>
<dbReference type="EnsemblMetazoa" id="XM_003246427.3">
    <property type="protein sequence ID" value="XP_003246475.1"/>
    <property type="gene ID" value="LOC100575435"/>
</dbReference>
<dbReference type="GO" id="GO:0005788">
    <property type="term" value="C:endoplasmic reticulum lumen"/>
    <property type="evidence" value="ECO:0007669"/>
    <property type="project" value="UniProtKB-SubCell"/>
</dbReference>
<evidence type="ECO:0000259" key="14">
    <source>
        <dbReference type="PROSITE" id="PS51471"/>
    </source>
</evidence>
<dbReference type="OrthoDB" id="420380at2759"/>
<dbReference type="GO" id="GO:0005506">
    <property type="term" value="F:iron ion binding"/>
    <property type="evidence" value="ECO:0007669"/>
    <property type="project" value="InterPro"/>
</dbReference>
<keyword evidence="6" id="KW-0479">Metal-binding</keyword>
<name>A0A8R2AAG8_ACYPI</name>
<evidence type="ECO:0000256" key="5">
    <source>
        <dbReference type="ARBA" id="ARBA00012269"/>
    </source>
</evidence>
<keyword evidence="10" id="KW-0560">Oxidoreductase</keyword>
<evidence type="ECO:0000256" key="12">
    <source>
        <dbReference type="ARBA" id="ARBA00023180"/>
    </source>
</evidence>
<comment type="subcellular location">
    <subcellularLocation>
        <location evidence="3">Endoplasmic reticulum lumen</location>
    </subcellularLocation>
</comment>
<evidence type="ECO:0000256" key="13">
    <source>
        <dbReference type="SAM" id="SignalP"/>
    </source>
</evidence>
<dbReference type="Pfam" id="PF08336">
    <property type="entry name" value="P4Ha_N"/>
    <property type="match status" value="1"/>
</dbReference>
<evidence type="ECO:0000256" key="4">
    <source>
        <dbReference type="ARBA" id="ARBA00006511"/>
    </source>
</evidence>
<keyword evidence="9" id="KW-0223">Dioxygenase</keyword>
<dbReference type="Gene3D" id="2.60.120.620">
    <property type="entry name" value="q2cbj1_9rhob like domain"/>
    <property type="match status" value="1"/>
</dbReference>
<evidence type="ECO:0000256" key="11">
    <source>
        <dbReference type="ARBA" id="ARBA00023004"/>
    </source>
</evidence>
<keyword evidence="8" id="KW-0847">Vitamin C</keyword>
<proteinExistence type="inferred from homology"/>
<dbReference type="InterPro" id="IPR006620">
    <property type="entry name" value="Pro_4_hyd_alph"/>
</dbReference>
<dbReference type="AlphaFoldDB" id="A0A8R2AAG8"/>
<keyword evidence="11" id="KW-0408">Iron</keyword>
<dbReference type="GO" id="GO:0004656">
    <property type="term" value="F:procollagen-proline 4-dioxygenase activity"/>
    <property type="evidence" value="ECO:0007669"/>
    <property type="project" value="UniProtKB-EC"/>
</dbReference>
<dbReference type="InterPro" id="IPR044862">
    <property type="entry name" value="Pro_4_hyd_alph_FE2OG_OXY"/>
</dbReference>
<dbReference type="InterPro" id="IPR011990">
    <property type="entry name" value="TPR-like_helical_dom_sf"/>
</dbReference>
<dbReference type="PANTHER" id="PTHR10869">
    <property type="entry name" value="PROLYL 4-HYDROXYLASE ALPHA SUBUNIT"/>
    <property type="match status" value="1"/>
</dbReference>
<feature type="chain" id="PRO_5035740495" description="procollagen-proline 4-dioxygenase" evidence="13">
    <location>
        <begin position="18"/>
        <end position="518"/>
    </location>
</feature>
<evidence type="ECO:0000256" key="1">
    <source>
        <dbReference type="ARBA" id="ARBA00001961"/>
    </source>
</evidence>
<reference evidence="15" key="2">
    <citation type="submission" date="2022-06" db="UniProtKB">
        <authorList>
            <consortium name="EnsemblMetazoa"/>
        </authorList>
    </citation>
    <scope>IDENTIFICATION</scope>
</reference>
<dbReference type="Pfam" id="PF13640">
    <property type="entry name" value="2OG-FeII_Oxy_3"/>
    <property type="match status" value="1"/>
</dbReference>
<sequence>MLKYLAVVSSLLIFVEAIQRWHTSQIMLTKLYDVQNDHFNVLDNYANLETKRLEELKNYVAAVYEWRDNIKTKKQFLHDHMDVFKVMTQMLQHYFQIDDLIKNKKSLEAFKDIDEHKDLSGEHIVLLAHRALRRLQLFYAIPASDMSAGRFNEKVIGDRMDACECCVMAKYCLEGNDPYGVLDWAVEAYGKWESEGRPECVDPDILNYYIVSSSVYTGFNFMNLIILSGPNYQEYTEKFERYYRLMKNELFELEKESTTDIMEVYEYSIGHGYMKDFRNLCKHGVSRTLTKYSKCRYQTNNLFYRILMPFKEEDINSEPLIKIYHDVLYDDEILKIKTLALENMKDATVKSVDGKGDSLIEKTRSGQVYWISKVDAVEYLDALDTRIESFTGFSTKTAEQYQIVNYGLGGHYLPHHDSFAKAINCLQFGNRLVTVLFYLTDVQNDGYTSFPLLNIIAPAEKGAALVWNNLHMSNGQKFYESLHGSCPLLKGNKWIMTRWLYEEGQHLPYDWKNNVQII</sequence>
<comment type="similarity">
    <text evidence="4">Belongs to the P4HA family.</text>
</comment>
<dbReference type="GeneID" id="100575435"/>
<evidence type="ECO:0000256" key="9">
    <source>
        <dbReference type="ARBA" id="ARBA00022964"/>
    </source>
</evidence>
<organism evidence="15 16">
    <name type="scientific">Acyrthosiphon pisum</name>
    <name type="common">Pea aphid</name>
    <dbReference type="NCBI Taxonomy" id="7029"/>
    <lineage>
        <taxon>Eukaryota</taxon>
        <taxon>Metazoa</taxon>
        <taxon>Ecdysozoa</taxon>
        <taxon>Arthropoda</taxon>
        <taxon>Hexapoda</taxon>
        <taxon>Insecta</taxon>
        <taxon>Pterygota</taxon>
        <taxon>Neoptera</taxon>
        <taxon>Paraneoptera</taxon>
        <taxon>Hemiptera</taxon>
        <taxon>Sternorrhyncha</taxon>
        <taxon>Aphidomorpha</taxon>
        <taxon>Aphidoidea</taxon>
        <taxon>Aphididae</taxon>
        <taxon>Macrosiphini</taxon>
        <taxon>Acyrthosiphon</taxon>
    </lineage>
</organism>
<dbReference type="InterPro" id="IPR005123">
    <property type="entry name" value="Oxoglu/Fe-dep_dioxygenase_dom"/>
</dbReference>
<feature type="signal peptide" evidence="13">
    <location>
        <begin position="1"/>
        <end position="17"/>
    </location>
</feature>
<keyword evidence="12" id="KW-0325">Glycoprotein</keyword>
<dbReference type="PROSITE" id="PS51471">
    <property type="entry name" value="FE2OG_OXY"/>
    <property type="match status" value="1"/>
</dbReference>
<dbReference type="PANTHER" id="PTHR10869:SF244">
    <property type="entry name" value="PROLYL 4-HYDROXYLASE SUBUNIT ALPHA-2"/>
    <property type="match status" value="1"/>
</dbReference>
<dbReference type="GO" id="GO:0031418">
    <property type="term" value="F:L-ascorbic acid binding"/>
    <property type="evidence" value="ECO:0007669"/>
    <property type="project" value="UniProtKB-KW"/>
</dbReference>